<dbReference type="OrthoDB" id="7326651at2"/>
<proteinExistence type="predicted"/>
<feature type="coiled-coil region" evidence="7">
    <location>
        <begin position="292"/>
        <end position="346"/>
    </location>
</feature>
<keyword evidence="7" id="KW-0175">Coiled coil</keyword>
<dbReference type="GO" id="GO:0000976">
    <property type="term" value="F:transcription cis-regulatory region binding"/>
    <property type="evidence" value="ECO:0007669"/>
    <property type="project" value="TreeGrafter"/>
</dbReference>
<keyword evidence="5" id="KW-0804">Transcription</keyword>
<dbReference type="InterPro" id="IPR001789">
    <property type="entry name" value="Sig_transdc_resp-reg_receiver"/>
</dbReference>
<dbReference type="SMART" id="SM00448">
    <property type="entry name" value="REC"/>
    <property type="match status" value="1"/>
</dbReference>
<keyword evidence="2" id="KW-0902">Two-component regulatory system</keyword>
<dbReference type="PROSITE" id="PS50110">
    <property type="entry name" value="RESPONSE_REGULATORY"/>
    <property type="match status" value="1"/>
</dbReference>
<dbReference type="InterPro" id="IPR039420">
    <property type="entry name" value="WalR-like"/>
</dbReference>
<evidence type="ECO:0000256" key="6">
    <source>
        <dbReference type="PROSITE-ProRule" id="PRU00169"/>
    </source>
</evidence>
<feature type="domain" description="Response regulatory" evidence="8">
    <location>
        <begin position="2"/>
        <end position="121"/>
    </location>
</feature>
<keyword evidence="4" id="KW-0238">DNA-binding</keyword>
<name>A0A1M5VWA7_9RHOB</name>
<dbReference type="GO" id="GO:0000156">
    <property type="term" value="F:phosphorelay response regulator activity"/>
    <property type="evidence" value="ECO:0007669"/>
    <property type="project" value="TreeGrafter"/>
</dbReference>
<keyword evidence="3" id="KW-0805">Transcription regulation</keyword>
<evidence type="ECO:0000313" key="10">
    <source>
        <dbReference type="Proteomes" id="UP000184211"/>
    </source>
</evidence>
<accession>A0A1M5VWA7</accession>
<evidence type="ECO:0000256" key="1">
    <source>
        <dbReference type="ARBA" id="ARBA00022553"/>
    </source>
</evidence>
<dbReference type="InterPro" id="IPR011006">
    <property type="entry name" value="CheY-like_superfamily"/>
</dbReference>
<dbReference type="Gene3D" id="3.40.50.2300">
    <property type="match status" value="1"/>
</dbReference>
<dbReference type="RefSeq" id="WP_072794118.1">
    <property type="nucleotide sequence ID" value="NZ_FQWM01000009.1"/>
</dbReference>
<reference evidence="10" key="1">
    <citation type="submission" date="2016-11" db="EMBL/GenBank/DDBJ databases">
        <authorList>
            <person name="Varghese N."/>
            <person name="Submissions S."/>
        </authorList>
    </citation>
    <scope>NUCLEOTIDE SEQUENCE [LARGE SCALE GENOMIC DNA]</scope>
    <source>
        <strain evidence="10">DSM 28223</strain>
    </source>
</reference>
<evidence type="ECO:0000313" key="9">
    <source>
        <dbReference type="EMBL" id="SHH79525.1"/>
    </source>
</evidence>
<evidence type="ECO:0000256" key="5">
    <source>
        <dbReference type="ARBA" id="ARBA00023163"/>
    </source>
</evidence>
<dbReference type="GO" id="GO:0006355">
    <property type="term" value="P:regulation of DNA-templated transcription"/>
    <property type="evidence" value="ECO:0007669"/>
    <property type="project" value="TreeGrafter"/>
</dbReference>
<evidence type="ECO:0000256" key="3">
    <source>
        <dbReference type="ARBA" id="ARBA00023015"/>
    </source>
</evidence>
<dbReference type="PANTHER" id="PTHR48111:SF1">
    <property type="entry name" value="TWO-COMPONENT RESPONSE REGULATOR ORR33"/>
    <property type="match status" value="1"/>
</dbReference>
<keyword evidence="10" id="KW-1185">Reference proteome</keyword>
<dbReference type="Proteomes" id="UP000184211">
    <property type="component" value="Unassembled WGS sequence"/>
</dbReference>
<gene>
    <name evidence="9" type="ORF">SAMN04488044_3291</name>
</gene>
<dbReference type="GO" id="GO:0032993">
    <property type="term" value="C:protein-DNA complex"/>
    <property type="evidence" value="ECO:0007669"/>
    <property type="project" value="TreeGrafter"/>
</dbReference>
<dbReference type="PANTHER" id="PTHR48111">
    <property type="entry name" value="REGULATOR OF RPOS"/>
    <property type="match status" value="1"/>
</dbReference>
<dbReference type="EMBL" id="FQWM01000009">
    <property type="protein sequence ID" value="SHH79525.1"/>
    <property type="molecule type" value="Genomic_DNA"/>
</dbReference>
<feature type="modified residue" description="4-aspartylphosphate" evidence="6">
    <location>
        <position position="54"/>
    </location>
</feature>
<evidence type="ECO:0000256" key="7">
    <source>
        <dbReference type="SAM" id="Coils"/>
    </source>
</evidence>
<evidence type="ECO:0000256" key="2">
    <source>
        <dbReference type="ARBA" id="ARBA00023012"/>
    </source>
</evidence>
<evidence type="ECO:0000259" key="8">
    <source>
        <dbReference type="PROSITE" id="PS50110"/>
    </source>
</evidence>
<dbReference type="GO" id="GO:0005829">
    <property type="term" value="C:cytosol"/>
    <property type="evidence" value="ECO:0007669"/>
    <property type="project" value="TreeGrafter"/>
</dbReference>
<dbReference type="SUPFAM" id="SSF52172">
    <property type="entry name" value="CheY-like"/>
    <property type="match status" value="1"/>
</dbReference>
<dbReference type="STRING" id="870908.SAMN04488044_3291"/>
<dbReference type="Pfam" id="PF00072">
    <property type="entry name" value="Response_reg"/>
    <property type="match status" value="1"/>
</dbReference>
<protein>
    <submittedName>
        <fullName evidence="9">Response regulator receiver domain-containing protein</fullName>
    </submittedName>
</protein>
<sequence length="355" mass="39894">MRILAVDDDQDIRDLLSTAISAETDHKVWTAETGKDALDIIKTARQPFDCFLLDIQMPEMDGIELCSALRGMSEYSQTPILMLTAMQQKKFVDRAFKAGATDYISKPFEFLELFSRLNVAEQIVEARERTARRKAELLALKDDLARSYEHSLSEPVEILGVERIVGYVSFENYLLQLSRMKMLTTSVFALKILNVEKVFRNLSRSAFRTLLSDIAQLLGQTYSAESDLITYRGNGVFACATSSRRSFSQFELEKALNKKIRDLAATRMAGVTVQICSGEPVSLISLTRAGTLSSLQNAVSRAEARADSYSEILHMSSRLVNKTARAQGMQRERQAYQSLLNDAIQEKDLLKTSQL</sequence>
<evidence type="ECO:0000256" key="4">
    <source>
        <dbReference type="ARBA" id="ARBA00023125"/>
    </source>
</evidence>
<dbReference type="AlphaFoldDB" id="A0A1M5VWA7"/>
<keyword evidence="1 6" id="KW-0597">Phosphoprotein</keyword>
<organism evidence="9 10">
    <name type="scientific">Cognatishimia maritima</name>
    <dbReference type="NCBI Taxonomy" id="870908"/>
    <lineage>
        <taxon>Bacteria</taxon>
        <taxon>Pseudomonadati</taxon>
        <taxon>Pseudomonadota</taxon>
        <taxon>Alphaproteobacteria</taxon>
        <taxon>Rhodobacterales</taxon>
        <taxon>Paracoccaceae</taxon>
        <taxon>Cognatishimia</taxon>
    </lineage>
</organism>
<dbReference type="CDD" id="cd17574">
    <property type="entry name" value="REC_OmpR"/>
    <property type="match status" value="1"/>
</dbReference>